<dbReference type="PROSITE" id="PS50850">
    <property type="entry name" value="MFS"/>
    <property type="match status" value="1"/>
</dbReference>
<keyword evidence="3" id="KW-0813">Transport</keyword>
<organism evidence="9 10">
    <name type="scientific">Rubus argutus</name>
    <name type="common">Southern blackberry</name>
    <dbReference type="NCBI Taxonomy" id="59490"/>
    <lineage>
        <taxon>Eukaryota</taxon>
        <taxon>Viridiplantae</taxon>
        <taxon>Streptophyta</taxon>
        <taxon>Embryophyta</taxon>
        <taxon>Tracheophyta</taxon>
        <taxon>Spermatophyta</taxon>
        <taxon>Magnoliopsida</taxon>
        <taxon>eudicotyledons</taxon>
        <taxon>Gunneridae</taxon>
        <taxon>Pentapetalae</taxon>
        <taxon>rosids</taxon>
        <taxon>fabids</taxon>
        <taxon>Rosales</taxon>
        <taxon>Rosaceae</taxon>
        <taxon>Rosoideae</taxon>
        <taxon>Rosoideae incertae sedis</taxon>
        <taxon>Rubus</taxon>
    </lineage>
</organism>
<keyword evidence="5 7" id="KW-1133">Transmembrane helix</keyword>
<evidence type="ECO:0000313" key="9">
    <source>
        <dbReference type="EMBL" id="KAK9938444.1"/>
    </source>
</evidence>
<feature type="transmembrane region" description="Helical" evidence="7">
    <location>
        <begin position="126"/>
        <end position="149"/>
    </location>
</feature>
<keyword evidence="4 7" id="KW-0812">Transmembrane</keyword>
<comment type="similarity">
    <text evidence="2">Belongs to the major facilitator superfamily. Sugar transporter (TC 2.A.1.1) family.</text>
</comment>
<dbReference type="Gene3D" id="1.20.1250.20">
    <property type="entry name" value="MFS general substrate transporter like domains"/>
    <property type="match status" value="1"/>
</dbReference>
<dbReference type="AlphaFoldDB" id="A0AAW1XR98"/>
<gene>
    <name evidence="9" type="ORF">M0R45_015180</name>
</gene>
<comment type="subcellular location">
    <subcellularLocation>
        <location evidence="1">Membrane</location>
        <topology evidence="1">Multi-pass membrane protein</topology>
    </subcellularLocation>
</comment>
<accession>A0AAW1XR98</accession>
<name>A0AAW1XR98_RUBAR</name>
<feature type="transmembrane region" description="Helical" evidence="7">
    <location>
        <begin position="98"/>
        <end position="120"/>
    </location>
</feature>
<evidence type="ECO:0000256" key="7">
    <source>
        <dbReference type="SAM" id="Phobius"/>
    </source>
</evidence>
<evidence type="ECO:0000259" key="8">
    <source>
        <dbReference type="PROSITE" id="PS50850"/>
    </source>
</evidence>
<dbReference type="GO" id="GO:0015144">
    <property type="term" value="F:carbohydrate transmembrane transporter activity"/>
    <property type="evidence" value="ECO:0007669"/>
    <property type="project" value="InterPro"/>
</dbReference>
<feature type="domain" description="Major facilitator superfamily (MFS) profile" evidence="8">
    <location>
        <begin position="1"/>
        <end position="214"/>
    </location>
</feature>
<evidence type="ECO:0000256" key="6">
    <source>
        <dbReference type="ARBA" id="ARBA00023136"/>
    </source>
</evidence>
<dbReference type="InterPro" id="IPR005828">
    <property type="entry name" value="MFS_sugar_transport-like"/>
</dbReference>
<dbReference type="InterPro" id="IPR045262">
    <property type="entry name" value="STP/PLT_plant"/>
</dbReference>
<comment type="caution">
    <text evidence="9">The sequence shown here is derived from an EMBL/GenBank/DDBJ whole genome shotgun (WGS) entry which is preliminary data.</text>
</comment>
<evidence type="ECO:0000256" key="1">
    <source>
        <dbReference type="ARBA" id="ARBA00004141"/>
    </source>
</evidence>
<evidence type="ECO:0000256" key="4">
    <source>
        <dbReference type="ARBA" id="ARBA00022692"/>
    </source>
</evidence>
<dbReference type="SUPFAM" id="SSF103473">
    <property type="entry name" value="MFS general substrate transporter"/>
    <property type="match status" value="1"/>
</dbReference>
<feature type="transmembrane region" description="Helical" evidence="7">
    <location>
        <begin position="64"/>
        <end position="86"/>
    </location>
</feature>
<keyword evidence="6 7" id="KW-0472">Membrane</keyword>
<keyword evidence="10" id="KW-1185">Reference proteome</keyword>
<dbReference type="Pfam" id="PF00083">
    <property type="entry name" value="Sugar_tr"/>
    <property type="match status" value="1"/>
</dbReference>
<dbReference type="InterPro" id="IPR020846">
    <property type="entry name" value="MFS_dom"/>
</dbReference>
<evidence type="ECO:0000256" key="3">
    <source>
        <dbReference type="ARBA" id="ARBA00022448"/>
    </source>
</evidence>
<dbReference type="PANTHER" id="PTHR23500">
    <property type="entry name" value="SOLUTE CARRIER FAMILY 2, FACILITATED GLUCOSE TRANSPORTER"/>
    <property type="match status" value="1"/>
</dbReference>
<protein>
    <recommendedName>
        <fullName evidence="8">Major facilitator superfamily (MFS) profile domain-containing protein</fullName>
    </recommendedName>
</protein>
<reference evidence="9 10" key="1">
    <citation type="journal article" date="2023" name="G3 (Bethesda)">
        <title>A chromosome-length genome assembly and annotation of blackberry (Rubus argutus, cv. 'Hillquist').</title>
        <authorList>
            <person name="Bruna T."/>
            <person name="Aryal R."/>
            <person name="Dudchenko O."/>
            <person name="Sargent D.J."/>
            <person name="Mead D."/>
            <person name="Buti M."/>
            <person name="Cavallini A."/>
            <person name="Hytonen T."/>
            <person name="Andres J."/>
            <person name="Pham M."/>
            <person name="Weisz D."/>
            <person name="Mascagni F."/>
            <person name="Usai G."/>
            <person name="Natali L."/>
            <person name="Bassil N."/>
            <person name="Fernandez G.E."/>
            <person name="Lomsadze A."/>
            <person name="Armour M."/>
            <person name="Olukolu B."/>
            <person name="Poorten T."/>
            <person name="Britton C."/>
            <person name="Davik J."/>
            <person name="Ashrafi H."/>
            <person name="Aiden E.L."/>
            <person name="Borodovsky M."/>
            <person name="Worthington M."/>
        </authorList>
    </citation>
    <scope>NUCLEOTIDE SEQUENCE [LARGE SCALE GENOMIC DNA]</scope>
    <source>
        <strain evidence="9">PI 553951</strain>
    </source>
</reference>
<dbReference type="GO" id="GO:0016020">
    <property type="term" value="C:membrane"/>
    <property type="evidence" value="ECO:0007669"/>
    <property type="project" value="UniProtKB-SubCell"/>
</dbReference>
<sequence length="214" mass="23351">MTLESGGVTSMDSFLKKFFPPVYPSIGAATVSRKWGRRWSMFFGGALFCVGAILNGTAQAVWMLIFGRILLGFGIGFSNQSVPLYLSEMAPSKFRGALNIVFQLSITVGILAANVLNYFSAKMGGWGWRLSLGAAVVPALIITIGSTYLPNTPNSMIERGQLGEAKAQLRRIRGVDDVTEEFNDLVVARRVKEGRGSVEELLQRSTDPSCAWQF</sequence>
<dbReference type="PROSITE" id="PS00217">
    <property type="entry name" value="SUGAR_TRANSPORT_2"/>
    <property type="match status" value="1"/>
</dbReference>
<dbReference type="EMBL" id="JBEDUW010000003">
    <property type="protein sequence ID" value="KAK9938444.1"/>
    <property type="molecule type" value="Genomic_DNA"/>
</dbReference>
<evidence type="ECO:0000256" key="2">
    <source>
        <dbReference type="ARBA" id="ARBA00010992"/>
    </source>
</evidence>
<dbReference type="InterPro" id="IPR005829">
    <property type="entry name" value="Sugar_transporter_CS"/>
</dbReference>
<dbReference type="InterPro" id="IPR036259">
    <property type="entry name" value="MFS_trans_sf"/>
</dbReference>
<evidence type="ECO:0000256" key="5">
    <source>
        <dbReference type="ARBA" id="ARBA00022989"/>
    </source>
</evidence>
<dbReference type="Proteomes" id="UP001457282">
    <property type="component" value="Unassembled WGS sequence"/>
</dbReference>
<proteinExistence type="inferred from homology"/>
<feature type="transmembrane region" description="Helical" evidence="7">
    <location>
        <begin position="39"/>
        <end position="58"/>
    </location>
</feature>
<evidence type="ECO:0000313" key="10">
    <source>
        <dbReference type="Proteomes" id="UP001457282"/>
    </source>
</evidence>
<dbReference type="PANTHER" id="PTHR23500:SF574">
    <property type="entry name" value="SUGAR TRANSPORT PROTEIN 1"/>
    <property type="match status" value="1"/>
</dbReference>